<evidence type="ECO:0000313" key="6">
    <source>
        <dbReference type="Proteomes" id="UP000005387"/>
    </source>
</evidence>
<comment type="function">
    <text evidence="2">Counteracts the endogenous Pycsar antiviral defense system. Phosphodiesterase that enables metal-dependent hydrolysis of host cyclic nucleotide Pycsar defense signals such as cCMP and cUMP.</text>
</comment>
<dbReference type="STRING" id="717606.PaecuDRAFT_4622"/>
<feature type="domain" description="Metallo-beta-lactamase" evidence="4">
    <location>
        <begin position="22"/>
        <end position="230"/>
    </location>
</feature>
<evidence type="ECO:0000256" key="2">
    <source>
        <dbReference type="ARBA" id="ARBA00034301"/>
    </source>
</evidence>
<dbReference type="SMART" id="SM00849">
    <property type="entry name" value="Lactamase_B"/>
    <property type="match status" value="1"/>
</dbReference>
<evidence type="ECO:0000256" key="1">
    <source>
        <dbReference type="ARBA" id="ARBA00034221"/>
    </source>
</evidence>
<accession>E0IG31</accession>
<dbReference type="Proteomes" id="UP000005387">
    <property type="component" value="Unassembled WGS sequence"/>
</dbReference>
<dbReference type="PANTHER" id="PTHR42951:SF15">
    <property type="entry name" value="METALLO-BETA-LACTAMASE SUPERFAMILY PROTEIN"/>
    <property type="match status" value="1"/>
</dbReference>
<dbReference type="InterPro" id="IPR036866">
    <property type="entry name" value="RibonucZ/Hydroxyglut_hydro"/>
</dbReference>
<dbReference type="PANTHER" id="PTHR42951">
    <property type="entry name" value="METALLO-BETA-LACTAMASE DOMAIN-CONTAINING"/>
    <property type="match status" value="1"/>
</dbReference>
<dbReference type="InterPro" id="IPR001279">
    <property type="entry name" value="Metallo-B-lactamas"/>
</dbReference>
<comment type="catalytic activity">
    <reaction evidence="1">
        <text>3',5'-cyclic CMP + H2O = CMP + H(+)</text>
        <dbReference type="Rhea" id="RHEA:72675"/>
        <dbReference type="ChEBI" id="CHEBI:15377"/>
        <dbReference type="ChEBI" id="CHEBI:15378"/>
        <dbReference type="ChEBI" id="CHEBI:58003"/>
        <dbReference type="ChEBI" id="CHEBI:60377"/>
    </reaction>
    <physiologicalReaction direction="left-to-right" evidence="1">
        <dbReference type="Rhea" id="RHEA:72676"/>
    </physiologicalReaction>
</comment>
<evidence type="ECO:0000259" key="4">
    <source>
        <dbReference type="SMART" id="SM00849"/>
    </source>
</evidence>
<protein>
    <submittedName>
        <fullName evidence="5">Beta-lactamase domain protein</fullName>
    </submittedName>
</protein>
<reference evidence="5 6" key="1">
    <citation type="submission" date="2010-07" db="EMBL/GenBank/DDBJ databases">
        <title>The draft genome of Paenibacillus curdlanolyticus YK9.</title>
        <authorList>
            <consortium name="US DOE Joint Genome Institute (JGI-PGF)"/>
            <person name="Lucas S."/>
            <person name="Copeland A."/>
            <person name="Lapidus A."/>
            <person name="Cheng J.-F."/>
            <person name="Bruce D."/>
            <person name="Goodwin L."/>
            <person name="Pitluck S."/>
            <person name="Land M.L."/>
            <person name="Hauser L."/>
            <person name="Chang Y.-J."/>
            <person name="Jeffries C."/>
            <person name="Anderson I.J."/>
            <person name="Johnson E."/>
            <person name="Loganathan U."/>
            <person name="Mulhopadhyay B."/>
            <person name="Kyrpides N."/>
            <person name="Woyke T.J."/>
        </authorList>
    </citation>
    <scope>NUCLEOTIDE SEQUENCE [LARGE SCALE GENOMIC DNA]</scope>
    <source>
        <strain evidence="5 6">YK9</strain>
    </source>
</reference>
<sequence length="252" mass="27253">MRIAPQIEMLELHVSAGERSMILNPTVMIDETGYWLIDTGMPGYYEQTQSLIAQGDIDTQQLRLRGIVLTHQDIDHIGGLPEWLEKHAADGQLPVYAHEGDQSAINGTTTPIKFPPERRAMLLQAMPAALRESFERTFSGERQNVTDTIIDGQTLSIAGGLTVIHTPGHTPGHVSLYHHASKTLIAGDAMVIADGVLCGPIPAMTPDLTLATQSLSRLAAYDIETVIAYHGGRYSGPDVNKRIAELAAAAQA</sequence>
<dbReference type="CDD" id="cd07721">
    <property type="entry name" value="yflN-like_MBL-fold"/>
    <property type="match status" value="1"/>
</dbReference>
<dbReference type="RefSeq" id="WP_006040602.1">
    <property type="nucleotide sequence ID" value="NZ_AEDD01000015.1"/>
</dbReference>
<evidence type="ECO:0000256" key="3">
    <source>
        <dbReference type="ARBA" id="ARBA00048505"/>
    </source>
</evidence>
<dbReference type="Pfam" id="PF00753">
    <property type="entry name" value="Lactamase_B"/>
    <property type="match status" value="1"/>
</dbReference>
<organism evidence="5 6">
    <name type="scientific">Paenibacillus curdlanolyticus YK9</name>
    <dbReference type="NCBI Taxonomy" id="717606"/>
    <lineage>
        <taxon>Bacteria</taxon>
        <taxon>Bacillati</taxon>
        <taxon>Bacillota</taxon>
        <taxon>Bacilli</taxon>
        <taxon>Bacillales</taxon>
        <taxon>Paenibacillaceae</taxon>
        <taxon>Paenibacillus</taxon>
    </lineage>
</organism>
<dbReference type="AlphaFoldDB" id="E0IG31"/>
<evidence type="ECO:0000313" key="5">
    <source>
        <dbReference type="EMBL" id="EFM08611.1"/>
    </source>
</evidence>
<dbReference type="OrthoDB" id="9802248at2"/>
<gene>
    <name evidence="5" type="ORF">PaecuDRAFT_4622</name>
</gene>
<dbReference type="InterPro" id="IPR050855">
    <property type="entry name" value="NDM-1-like"/>
</dbReference>
<proteinExistence type="predicted"/>
<name>E0IG31_9BACL</name>
<dbReference type="EMBL" id="AEDD01000015">
    <property type="protein sequence ID" value="EFM08611.1"/>
    <property type="molecule type" value="Genomic_DNA"/>
</dbReference>
<comment type="catalytic activity">
    <reaction evidence="3">
        <text>3',5'-cyclic UMP + H2O = UMP + H(+)</text>
        <dbReference type="Rhea" id="RHEA:70575"/>
        <dbReference type="ChEBI" id="CHEBI:15377"/>
        <dbReference type="ChEBI" id="CHEBI:15378"/>
        <dbReference type="ChEBI" id="CHEBI:57865"/>
        <dbReference type="ChEBI" id="CHEBI:184387"/>
    </reaction>
    <physiologicalReaction direction="left-to-right" evidence="3">
        <dbReference type="Rhea" id="RHEA:70576"/>
    </physiologicalReaction>
</comment>
<dbReference type="eggNOG" id="COG0491">
    <property type="taxonomic scope" value="Bacteria"/>
</dbReference>
<dbReference type="Gene3D" id="3.60.15.10">
    <property type="entry name" value="Ribonuclease Z/Hydroxyacylglutathione hydrolase-like"/>
    <property type="match status" value="1"/>
</dbReference>
<dbReference type="SUPFAM" id="SSF56281">
    <property type="entry name" value="Metallo-hydrolase/oxidoreductase"/>
    <property type="match status" value="1"/>
</dbReference>
<keyword evidence="6" id="KW-1185">Reference proteome</keyword>